<reference evidence="1" key="1">
    <citation type="submission" date="2022-07" db="EMBL/GenBank/DDBJ databases">
        <authorList>
            <person name="Kouya T."/>
            <person name="Ishiyama Y."/>
        </authorList>
    </citation>
    <scope>NUCLEOTIDE SEQUENCE</scope>
    <source>
        <strain evidence="1">WR16-4</strain>
    </source>
</reference>
<gene>
    <name evidence="1" type="ORF">WR164_00860</name>
</gene>
<comment type="caution">
    <text evidence="1">The sequence shown here is derived from an EMBL/GenBank/DDBJ whole genome shotgun (WGS) entry which is preliminary data.</text>
</comment>
<accession>A0A9W6AYY7</accession>
<name>A0A9W6AYY7_9LACO</name>
<evidence type="ECO:0000313" key="2">
    <source>
        <dbReference type="Proteomes" id="UP001144204"/>
    </source>
</evidence>
<keyword evidence="2" id="KW-1185">Reference proteome</keyword>
<dbReference type="AlphaFoldDB" id="A0A9W6AYY7"/>
<dbReference type="Proteomes" id="UP001144204">
    <property type="component" value="Unassembled WGS sequence"/>
</dbReference>
<proteinExistence type="predicted"/>
<organism evidence="1 2">
    <name type="scientific">Philodulcilactobacillus myokoensis</name>
    <dbReference type="NCBI Taxonomy" id="2929573"/>
    <lineage>
        <taxon>Bacteria</taxon>
        <taxon>Bacillati</taxon>
        <taxon>Bacillota</taxon>
        <taxon>Bacilli</taxon>
        <taxon>Lactobacillales</taxon>
        <taxon>Lactobacillaceae</taxon>
        <taxon>Philodulcilactobacillus</taxon>
    </lineage>
</organism>
<sequence length="85" mass="9866">MKHSIFGANYDFKIILSTTYWSYPQPLVDNSIFYSFLVIKKVKKAKNKKSQNVTFYNLRFYILYLFLDNNSLSTISCELSTAACG</sequence>
<evidence type="ECO:0000313" key="1">
    <source>
        <dbReference type="EMBL" id="GLB46107.1"/>
    </source>
</evidence>
<protein>
    <submittedName>
        <fullName evidence="1">Uncharacterized protein</fullName>
    </submittedName>
</protein>
<reference evidence="1" key="2">
    <citation type="journal article" date="2023" name="PLoS ONE">
        <title>Philodulcilactobacillus myokoensis gen. nov., sp. nov., a fructophilic, acidophilic, and agar-phobic lactic acid bacterium isolated from fermented vegetable extracts.</title>
        <authorList>
            <person name="Kouya T."/>
            <person name="Ishiyama Y."/>
            <person name="Ohashi S."/>
            <person name="Kumakubo R."/>
            <person name="Yamazaki T."/>
            <person name="Otaki T."/>
        </authorList>
    </citation>
    <scope>NUCLEOTIDE SEQUENCE</scope>
    <source>
        <strain evidence="1">WR16-4</strain>
    </source>
</reference>
<dbReference type="EMBL" id="BRPL01000002">
    <property type="protein sequence ID" value="GLB46107.1"/>
    <property type="molecule type" value="Genomic_DNA"/>
</dbReference>